<proteinExistence type="predicted"/>
<gene>
    <name evidence="1" type="ORF">T190423A01A_10424</name>
</gene>
<dbReference type="RefSeq" id="WP_348714952.1">
    <property type="nucleotide sequence ID" value="NZ_CAXJIO010000010.1"/>
</dbReference>
<comment type="caution">
    <text evidence="1">The sequence shown here is derived from an EMBL/GenBank/DDBJ whole genome shotgun (WGS) entry which is preliminary data.</text>
</comment>
<keyword evidence="2" id="KW-1185">Reference proteome</keyword>
<evidence type="ECO:0000313" key="1">
    <source>
        <dbReference type="EMBL" id="CAL2101861.1"/>
    </source>
</evidence>
<protein>
    <submittedName>
        <fullName evidence="1">Uncharacterized protein</fullName>
    </submittedName>
</protein>
<sequence length="97" mass="11678">MKQNKKFLESPLYFEYPISCEVMIDEDNKVRNKPFSATEFVFYNGEFEFQKDWVKKAYKDDLIDFIQLESKDSKDFICNKLIMRSELSLDNLLELKN</sequence>
<evidence type="ECO:0000313" key="2">
    <source>
        <dbReference type="Proteomes" id="UP001497527"/>
    </source>
</evidence>
<name>A0ABM9P8N7_9FLAO</name>
<dbReference type="Proteomes" id="UP001497527">
    <property type="component" value="Unassembled WGS sequence"/>
</dbReference>
<dbReference type="EMBL" id="CAXJIO010000010">
    <property type="protein sequence ID" value="CAL2101861.1"/>
    <property type="molecule type" value="Genomic_DNA"/>
</dbReference>
<reference evidence="1 2" key="1">
    <citation type="submission" date="2024-05" db="EMBL/GenBank/DDBJ databases">
        <authorList>
            <person name="Duchaud E."/>
        </authorList>
    </citation>
    <scope>NUCLEOTIDE SEQUENCE [LARGE SCALE GENOMIC DNA]</scope>
    <source>
        <strain evidence="1">Ena-SAMPLE-TAB-13-05-2024-13:56:06:370-140308</strain>
    </source>
</reference>
<organism evidence="1 2">
    <name type="scientific">Tenacibaculum polynesiense</name>
    <dbReference type="NCBI Taxonomy" id="3137857"/>
    <lineage>
        <taxon>Bacteria</taxon>
        <taxon>Pseudomonadati</taxon>
        <taxon>Bacteroidota</taxon>
        <taxon>Flavobacteriia</taxon>
        <taxon>Flavobacteriales</taxon>
        <taxon>Flavobacteriaceae</taxon>
        <taxon>Tenacibaculum</taxon>
    </lineage>
</organism>
<accession>A0ABM9P8N7</accession>